<accession>A0ABY1P313</accession>
<evidence type="ECO:0000256" key="3">
    <source>
        <dbReference type="ARBA" id="ARBA00023125"/>
    </source>
</evidence>
<dbReference type="InterPro" id="IPR000847">
    <property type="entry name" value="LysR_HTH_N"/>
</dbReference>
<name>A0ABY1P313_9RHOB</name>
<evidence type="ECO:0000313" key="6">
    <source>
        <dbReference type="EMBL" id="SMP25202.1"/>
    </source>
</evidence>
<dbReference type="PROSITE" id="PS50931">
    <property type="entry name" value="HTH_LYSR"/>
    <property type="match status" value="1"/>
</dbReference>
<evidence type="ECO:0000259" key="5">
    <source>
        <dbReference type="PROSITE" id="PS50931"/>
    </source>
</evidence>
<dbReference type="PRINTS" id="PR00039">
    <property type="entry name" value="HTHLYSR"/>
</dbReference>
<gene>
    <name evidence="6" type="ORF">SAMN06265373_10556</name>
</gene>
<dbReference type="Gene3D" id="3.40.190.10">
    <property type="entry name" value="Periplasmic binding protein-like II"/>
    <property type="match status" value="2"/>
</dbReference>
<keyword evidence="4" id="KW-0804">Transcription</keyword>
<evidence type="ECO:0000256" key="4">
    <source>
        <dbReference type="ARBA" id="ARBA00023163"/>
    </source>
</evidence>
<proteinExistence type="inferred from homology"/>
<dbReference type="Pfam" id="PF00126">
    <property type="entry name" value="HTH_1"/>
    <property type="match status" value="1"/>
</dbReference>
<evidence type="ECO:0000256" key="1">
    <source>
        <dbReference type="ARBA" id="ARBA00009437"/>
    </source>
</evidence>
<organism evidence="6 7">
    <name type="scientific">Shimia sagamensis</name>
    <dbReference type="NCBI Taxonomy" id="1566352"/>
    <lineage>
        <taxon>Bacteria</taxon>
        <taxon>Pseudomonadati</taxon>
        <taxon>Pseudomonadota</taxon>
        <taxon>Alphaproteobacteria</taxon>
        <taxon>Rhodobacterales</taxon>
        <taxon>Roseobacteraceae</taxon>
    </lineage>
</organism>
<evidence type="ECO:0000256" key="2">
    <source>
        <dbReference type="ARBA" id="ARBA00023015"/>
    </source>
</evidence>
<keyword evidence="3" id="KW-0238">DNA-binding</keyword>
<dbReference type="InterPro" id="IPR005119">
    <property type="entry name" value="LysR_subst-bd"/>
</dbReference>
<dbReference type="EMBL" id="FXTY01000005">
    <property type="protein sequence ID" value="SMP25202.1"/>
    <property type="molecule type" value="Genomic_DNA"/>
</dbReference>
<dbReference type="CDD" id="cd05466">
    <property type="entry name" value="PBP2_LTTR_substrate"/>
    <property type="match status" value="1"/>
</dbReference>
<dbReference type="InterPro" id="IPR036388">
    <property type="entry name" value="WH-like_DNA-bd_sf"/>
</dbReference>
<sequence>MLNKGVTLRGLEVFEALAEHGSVARASEITGLSQPAVSQQIRNLQTALGTDLIDHSKRPMQLTAAGRSYLSRAREVLSQLRLAQSELTVMDLTHLTQLSMGIIDDFDNDLTPRLVTKLAESMTRCRFRLVTAPSHEITDAIQSGDLHLAITAMAPETLEGITEHPLARDPFILVAPSGYIRDATNMTSALQELPMLRYGQEQLIGRQIEAELTRAKIEVPHRFEIGSNPSLMAMVSRGIGWAITTPLGYLRAARFHDQVEAHPLPFQPFSRRISLLASGDWADTVPRDVAQTMRGLIHTHMINPAIERFPWLEGEFRTLEDDA</sequence>
<reference evidence="6 7" key="1">
    <citation type="submission" date="2017-05" db="EMBL/GenBank/DDBJ databases">
        <authorList>
            <person name="Varghese N."/>
            <person name="Submissions S."/>
        </authorList>
    </citation>
    <scope>NUCLEOTIDE SEQUENCE [LARGE SCALE GENOMIC DNA]</scope>
    <source>
        <strain evidence="6 7">DSM 29734</strain>
    </source>
</reference>
<keyword evidence="2" id="KW-0805">Transcription regulation</keyword>
<dbReference type="Proteomes" id="UP001157961">
    <property type="component" value="Unassembled WGS sequence"/>
</dbReference>
<evidence type="ECO:0000313" key="7">
    <source>
        <dbReference type="Proteomes" id="UP001157961"/>
    </source>
</evidence>
<feature type="domain" description="HTH lysR-type" evidence="5">
    <location>
        <begin position="6"/>
        <end position="63"/>
    </location>
</feature>
<dbReference type="InterPro" id="IPR036390">
    <property type="entry name" value="WH_DNA-bd_sf"/>
</dbReference>
<comment type="similarity">
    <text evidence="1">Belongs to the LysR transcriptional regulatory family.</text>
</comment>
<comment type="caution">
    <text evidence="6">The sequence shown here is derived from an EMBL/GenBank/DDBJ whole genome shotgun (WGS) entry which is preliminary data.</text>
</comment>
<dbReference type="PANTHER" id="PTHR30126">
    <property type="entry name" value="HTH-TYPE TRANSCRIPTIONAL REGULATOR"/>
    <property type="match status" value="1"/>
</dbReference>
<dbReference type="PANTHER" id="PTHR30126:SF40">
    <property type="entry name" value="HTH-TYPE TRANSCRIPTIONAL REGULATOR GLTR"/>
    <property type="match status" value="1"/>
</dbReference>
<dbReference type="Pfam" id="PF03466">
    <property type="entry name" value="LysR_substrate"/>
    <property type="match status" value="1"/>
</dbReference>
<dbReference type="Gene3D" id="1.10.10.10">
    <property type="entry name" value="Winged helix-like DNA-binding domain superfamily/Winged helix DNA-binding domain"/>
    <property type="match status" value="1"/>
</dbReference>
<dbReference type="SUPFAM" id="SSF53850">
    <property type="entry name" value="Periplasmic binding protein-like II"/>
    <property type="match status" value="1"/>
</dbReference>
<dbReference type="RefSeq" id="WP_283426479.1">
    <property type="nucleotide sequence ID" value="NZ_FXTY01000005.1"/>
</dbReference>
<dbReference type="SUPFAM" id="SSF46785">
    <property type="entry name" value="Winged helix' DNA-binding domain"/>
    <property type="match status" value="1"/>
</dbReference>
<protein>
    <submittedName>
        <fullName evidence="6">Transcriptional regulator, LysR family</fullName>
    </submittedName>
</protein>
<keyword evidence="7" id="KW-1185">Reference proteome</keyword>